<dbReference type="GO" id="GO:0032259">
    <property type="term" value="P:methylation"/>
    <property type="evidence" value="ECO:0007669"/>
    <property type="project" value="UniProtKB-KW"/>
</dbReference>
<dbReference type="GO" id="GO:0008168">
    <property type="term" value="F:methyltransferase activity"/>
    <property type="evidence" value="ECO:0007669"/>
    <property type="project" value="UniProtKB-KW"/>
</dbReference>
<dbReference type="PANTHER" id="PTHR43861">
    <property type="entry name" value="TRANS-ACONITATE 2-METHYLTRANSFERASE-RELATED"/>
    <property type="match status" value="1"/>
</dbReference>
<dbReference type="KEGG" id="apel:CA267_014830"/>
<dbReference type="AlphaFoldDB" id="A0A6M4MGE6"/>
<name>A0A6M4MGE6_9ALTE</name>
<reference evidence="2" key="1">
    <citation type="submission" date="2014-12" db="EMBL/GenBank/DDBJ databases">
        <title>Complete genome sequence of a multi-drug resistant Klebsiella pneumoniae.</title>
        <authorList>
            <person name="Hua X."/>
            <person name="Chen Q."/>
            <person name="Li X."/>
            <person name="Feng Y."/>
            <person name="Ruan Z."/>
            <person name="Yu Y."/>
        </authorList>
    </citation>
    <scope>NUCLEOTIDE SEQUENCE [LARGE SCALE GENOMIC DNA]</scope>
    <source>
        <strain evidence="2">5.12</strain>
    </source>
</reference>
<dbReference type="EMBL" id="CP052766">
    <property type="protein sequence ID" value="QJR81938.1"/>
    <property type="molecule type" value="Genomic_DNA"/>
</dbReference>
<protein>
    <submittedName>
        <fullName evidence="1">Class I SAM-dependent methyltransferase</fullName>
    </submittedName>
</protein>
<evidence type="ECO:0000313" key="1">
    <source>
        <dbReference type="EMBL" id="QJR81938.1"/>
    </source>
</evidence>
<organism evidence="1 2">
    <name type="scientific">Alteromonas pelagimontana</name>
    <dbReference type="NCBI Taxonomy" id="1858656"/>
    <lineage>
        <taxon>Bacteria</taxon>
        <taxon>Pseudomonadati</taxon>
        <taxon>Pseudomonadota</taxon>
        <taxon>Gammaproteobacteria</taxon>
        <taxon>Alteromonadales</taxon>
        <taxon>Alteromonadaceae</taxon>
        <taxon>Alteromonas/Salinimonas group</taxon>
        <taxon>Alteromonas</taxon>
    </lineage>
</organism>
<dbReference type="Gene3D" id="3.40.50.150">
    <property type="entry name" value="Vaccinia Virus protein VP39"/>
    <property type="match status" value="1"/>
</dbReference>
<dbReference type="CDD" id="cd02440">
    <property type="entry name" value="AdoMet_MTases"/>
    <property type="match status" value="1"/>
</dbReference>
<accession>A0A6M4MGE6</accession>
<keyword evidence="1" id="KW-0808">Transferase</keyword>
<reference evidence="1 2" key="2">
    <citation type="submission" date="2020-04" db="EMBL/GenBank/DDBJ databases">
        <title>Complete genome sequence of Alteromonas pelagimontana 5.12T.</title>
        <authorList>
            <person name="Sinha R.K."/>
            <person name="Krishnan K.P."/>
            <person name="Kurian J.P."/>
        </authorList>
    </citation>
    <scope>NUCLEOTIDE SEQUENCE [LARGE SCALE GENOMIC DNA]</scope>
    <source>
        <strain evidence="1 2">5.12</strain>
    </source>
</reference>
<dbReference type="RefSeq" id="WP_170669073.1">
    <property type="nucleotide sequence ID" value="NZ_CP052766.1"/>
</dbReference>
<dbReference type="Proteomes" id="UP000219285">
    <property type="component" value="Chromosome"/>
</dbReference>
<keyword evidence="2" id="KW-1185">Reference proteome</keyword>
<keyword evidence="1" id="KW-0489">Methyltransferase</keyword>
<gene>
    <name evidence="1" type="ORF">CA267_014830</name>
</gene>
<dbReference type="SUPFAM" id="SSF53335">
    <property type="entry name" value="S-adenosyl-L-methionine-dependent methyltransferases"/>
    <property type="match status" value="1"/>
</dbReference>
<evidence type="ECO:0000313" key="2">
    <source>
        <dbReference type="Proteomes" id="UP000219285"/>
    </source>
</evidence>
<dbReference type="InterPro" id="IPR029063">
    <property type="entry name" value="SAM-dependent_MTases_sf"/>
</dbReference>
<dbReference type="Pfam" id="PF13489">
    <property type="entry name" value="Methyltransf_23"/>
    <property type="match status" value="1"/>
</dbReference>
<sequence>MGIQKIVPSTTEETRLIENYIRRRVKNIEPLQILEAGCGQKWPLQLSEVRFTLAGIDIDKDAIALRKSKYDDLDEVIIGDLRTAKLEPNKFDVIYTAYVLEHIENVQAVLDNFSRWLKPEGIMIIKIPDRDSVYGFIARSTPHWFHVFYYRYVKGNKNAGKPGHMPYPVVYDGDLSREKIRQFCENNGLTILEELGKNNYSRRLTIVDRSIKAFAKSLSTLSLGRLAWQHNDLIYIIEKNAQDSSEKSKAIPLT</sequence>
<proteinExistence type="predicted"/>